<evidence type="ECO:0000256" key="1">
    <source>
        <dbReference type="SAM" id="MobiDB-lite"/>
    </source>
</evidence>
<proteinExistence type="predicted"/>
<reference evidence="2 3" key="1">
    <citation type="submission" date="2021-06" db="EMBL/GenBank/DDBJ databases">
        <title>Caerostris extrusa draft genome.</title>
        <authorList>
            <person name="Kono N."/>
            <person name="Arakawa K."/>
        </authorList>
    </citation>
    <scope>NUCLEOTIDE SEQUENCE [LARGE SCALE GENOMIC DNA]</scope>
</reference>
<evidence type="ECO:0000313" key="2">
    <source>
        <dbReference type="EMBL" id="GIZ01482.1"/>
    </source>
</evidence>
<dbReference type="AlphaFoldDB" id="A0AAV4Y2G0"/>
<gene>
    <name evidence="2" type="ORF">CEXT_568921</name>
</gene>
<evidence type="ECO:0000313" key="3">
    <source>
        <dbReference type="Proteomes" id="UP001054945"/>
    </source>
</evidence>
<dbReference type="EMBL" id="BPLR01001310">
    <property type="protein sequence ID" value="GIZ01482.1"/>
    <property type="molecule type" value="Genomic_DNA"/>
</dbReference>
<dbReference type="Proteomes" id="UP001054945">
    <property type="component" value="Unassembled WGS sequence"/>
</dbReference>
<name>A0AAV4Y2G0_CAEEX</name>
<feature type="compositionally biased region" description="Polar residues" evidence="1">
    <location>
        <begin position="98"/>
        <end position="107"/>
    </location>
</feature>
<accession>A0AAV4Y2G0</accession>
<sequence>MAYAYQYPILYSLVTTRQTQTISSTNKTYAGEHRDKNFFFGNPLAVITATHPIIAHHRNDFVPGGRWGDGHVAIDVVCKDAGLISEVVEVTTKQTQTISSINKNTSKGNRDKNLSWQPSCSNHNDGHLPITAHHESIAGRGVGRWSKNFLIWNRIVIALTSDVTLVRRGSSLHHCGGVSKIYSHSSFLLFVRSSVVVDVEKQSPGLLVCLAFWGSE</sequence>
<feature type="region of interest" description="Disordered" evidence="1">
    <location>
        <begin position="97"/>
        <end position="118"/>
    </location>
</feature>
<organism evidence="2 3">
    <name type="scientific">Caerostris extrusa</name>
    <name type="common">Bark spider</name>
    <name type="synonym">Caerostris bankana</name>
    <dbReference type="NCBI Taxonomy" id="172846"/>
    <lineage>
        <taxon>Eukaryota</taxon>
        <taxon>Metazoa</taxon>
        <taxon>Ecdysozoa</taxon>
        <taxon>Arthropoda</taxon>
        <taxon>Chelicerata</taxon>
        <taxon>Arachnida</taxon>
        <taxon>Araneae</taxon>
        <taxon>Araneomorphae</taxon>
        <taxon>Entelegynae</taxon>
        <taxon>Araneoidea</taxon>
        <taxon>Araneidae</taxon>
        <taxon>Caerostris</taxon>
    </lineage>
</organism>
<keyword evidence="3" id="KW-1185">Reference proteome</keyword>
<comment type="caution">
    <text evidence="2">The sequence shown here is derived from an EMBL/GenBank/DDBJ whole genome shotgun (WGS) entry which is preliminary data.</text>
</comment>
<protein>
    <submittedName>
        <fullName evidence="2">Uncharacterized protein</fullName>
    </submittedName>
</protein>